<dbReference type="PANTHER" id="PTHR43072">
    <property type="entry name" value="N-ACETYLTRANSFERASE"/>
    <property type="match status" value="1"/>
</dbReference>
<gene>
    <name evidence="2" type="ORF">AKO1_010580</name>
</gene>
<dbReference type="EMBL" id="JAOPGA020001573">
    <property type="protein sequence ID" value="KAL0489599.1"/>
    <property type="molecule type" value="Genomic_DNA"/>
</dbReference>
<dbReference type="Pfam" id="PF00583">
    <property type="entry name" value="Acetyltransf_1"/>
    <property type="match status" value="1"/>
</dbReference>
<name>A0AAW2ZLN6_9EUKA</name>
<dbReference type="PROSITE" id="PS51186">
    <property type="entry name" value="GNAT"/>
    <property type="match status" value="1"/>
</dbReference>
<evidence type="ECO:0000313" key="3">
    <source>
        <dbReference type="Proteomes" id="UP001431209"/>
    </source>
</evidence>
<reference evidence="2 3" key="1">
    <citation type="submission" date="2024-03" db="EMBL/GenBank/DDBJ databases">
        <title>The Acrasis kona genome and developmental transcriptomes reveal deep origins of eukaryotic multicellular pathways.</title>
        <authorList>
            <person name="Sheikh S."/>
            <person name="Fu C.-J."/>
            <person name="Brown M.W."/>
            <person name="Baldauf S.L."/>
        </authorList>
    </citation>
    <scope>NUCLEOTIDE SEQUENCE [LARGE SCALE GENOMIC DNA]</scope>
    <source>
        <strain evidence="2 3">ATCC MYA-3509</strain>
    </source>
</reference>
<dbReference type="AlphaFoldDB" id="A0AAW2ZLN6"/>
<sequence>MEIETRFARLEDFDFVHTGRKEVFDIENVDGSYVYNEEFERNKIEEAIKSNRVLVAASKERLVGFIWFVLSSKCSFGVDYDDHSNVYAFIDFVFVSNEFRSCGVGRKLYTQMEIWCKENNIKEIVLDVMECNPKSMLFHEALGYKPFVRLYSKKIE</sequence>
<dbReference type="InterPro" id="IPR016181">
    <property type="entry name" value="Acyl_CoA_acyltransferase"/>
</dbReference>
<dbReference type="CDD" id="cd04301">
    <property type="entry name" value="NAT_SF"/>
    <property type="match status" value="1"/>
</dbReference>
<comment type="caution">
    <text evidence="2">The sequence shown here is derived from an EMBL/GenBank/DDBJ whole genome shotgun (WGS) entry which is preliminary data.</text>
</comment>
<feature type="domain" description="N-acetyltransferase" evidence="1">
    <location>
        <begin position="3"/>
        <end position="156"/>
    </location>
</feature>
<dbReference type="GO" id="GO:0016747">
    <property type="term" value="F:acyltransferase activity, transferring groups other than amino-acyl groups"/>
    <property type="evidence" value="ECO:0007669"/>
    <property type="project" value="InterPro"/>
</dbReference>
<proteinExistence type="predicted"/>
<dbReference type="InterPro" id="IPR000182">
    <property type="entry name" value="GNAT_dom"/>
</dbReference>
<dbReference type="Gene3D" id="3.40.630.30">
    <property type="match status" value="1"/>
</dbReference>
<protein>
    <submittedName>
        <fullName evidence="2">Aminoglycoside N(6')-acetyltransferase type 1</fullName>
    </submittedName>
</protein>
<organism evidence="2 3">
    <name type="scientific">Acrasis kona</name>
    <dbReference type="NCBI Taxonomy" id="1008807"/>
    <lineage>
        <taxon>Eukaryota</taxon>
        <taxon>Discoba</taxon>
        <taxon>Heterolobosea</taxon>
        <taxon>Tetramitia</taxon>
        <taxon>Eutetramitia</taxon>
        <taxon>Acrasidae</taxon>
        <taxon>Acrasis</taxon>
    </lineage>
</organism>
<evidence type="ECO:0000313" key="2">
    <source>
        <dbReference type="EMBL" id="KAL0489599.1"/>
    </source>
</evidence>
<evidence type="ECO:0000259" key="1">
    <source>
        <dbReference type="PROSITE" id="PS51186"/>
    </source>
</evidence>
<keyword evidence="3" id="KW-1185">Reference proteome</keyword>
<dbReference type="Proteomes" id="UP001431209">
    <property type="component" value="Unassembled WGS sequence"/>
</dbReference>
<accession>A0AAW2ZLN6</accession>
<dbReference type="SUPFAM" id="SSF55729">
    <property type="entry name" value="Acyl-CoA N-acyltransferases (Nat)"/>
    <property type="match status" value="1"/>
</dbReference>